<feature type="region of interest" description="Disordered" evidence="1">
    <location>
        <begin position="80"/>
        <end position="114"/>
    </location>
</feature>
<name>A0A4U0RRY7_9ACTN</name>
<dbReference type="AlphaFoldDB" id="A0A4U0RRY7"/>
<evidence type="ECO:0000313" key="3">
    <source>
        <dbReference type="Proteomes" id="UP000305778"/>
    </source>
</evidence>
<evidence type="ECO:0000256" key="1">
    <source>
        <dbReference type="SAM" id="MobiDB-lite"/>
    </source>
</evidence>
<gene>
    <name evidence="2" type="ORF">FCI23_48180</name>
</gene>
<dbReference type="EMBL" id="SUMC01000127">
    <property type="protein sequence ID" value="TJZ98805.1"/>
    <property type="molecule type" value="Genomic_DNA"/>
</dbReference>
<organism evidence="2 3">
    <name type="scientific">Actinacidiphila oryziradicis</name>
    <dbReference type="NCBI Taxonomy" id="2571141"/>
    <lineage>
        <taxon>Bacteria</taxon>
        <taxon>Bacillati</taxon>
        <taxon>Actinomycetota</taxon>
        <taxon>Actinomycetes</taxon>
        <taxon>Kitasatosporales</taxon>
        <taxon>Streptomycetaceae</taxon>
        <taxon>Actinacidiphila</taxon>
    </lineage>
</organism>
<feature type="compositionally biased region" description="Gly residues" evidence="1">
    <location>
        <begin position="80"/>
        <end position="104"/>
    </location>
</feature>
<evidence type="ECO:0000313" key="2">
    <source>
        <dbReference type="EMBL" id="TJZ98805.1"/>
    </source>
</evidence>
<comment type="caution">
    <text evidence="2">The sequence shown here is derived from an EMBL/GenBank/DDBJ whole genome shotgun (WGS) entry which is preliminary data.</text>
</comment>
<keyword evidence="3" id="KW-1185">Reference proteome</keyword>
<reference evidence="2 3" key="1">
    <citation type="submission" date="2019-04" db="EMBL/GenBank/DDBJ databases">
        <title>Streptomyces oryziradicis sp. nov., a novel actinomycete isolated from rhizosphere soil of rice (Oryza sativa L.).</title>
        <authorList>
            <person name="Li C."/>
        </authorList>
    </citation>
    <scope>NUCLEOTIDE SEQUENCE [LARGE SCALE GENOMIC DNA]</scope>
    <source>
        <strain evidence="2 3">NEAU-C40</strain>
    </source>
</reference>
<protein>
    <submittedName>
        <fullName evidence="2">Uncharacterized protein</fullName>
    </submittedName>
</protein>
<feature type="compositionally biased region" description="Basic and acidic residues" evidence="1">
    <location>
        <begin position="1"/>
        <end position="16"/>
    </location>
</feature>
<proteinExistence type="predicted"/>
<feature type="region of interest" description="Disordered" evidence="1">
    <location>
        <begin position="1"/>
        <end position="24"/>
    </location>
</feature>
<accession>A0A4U0RRY7</accession>
<dbReference type="Proteomes" id="UP000305778">
    <property type="component" value="Unassembled WGS sequence"/>
</dbReference>
<sequence length="126" mass="12138">MASERFDGAAEEREVPDGAAVGYRLGDVGGRDRLEVVDLGADGVVQRVGVGPGERIDRQVPDGVEDLLAGGAAAVVGFGGGGGGGTGGGEGGGRGDGGGGGAQQGAGTVRHGCPSGVRIRIRTVVS</sequence>